<dbReference type="GO" id="GO:0006520">
    <property type="term" value="P:amino acid metabolic process"/>
    <property type="evidence" value="ECO:0007669"/>
    <property type="project" value="InterPro"/>
</dbReference>
<dbReference type="InterPro" id="IPR001597">
    <property type="entry name" value="ArAA_b-elim_lyase/Thr_aldolase"/>
</dbReference>
<dbReference type="PANTHER" id="PTHR48097:SF5">
    <property type="entry name" value="LOW SPECIFICITY L-THREONINE ALDOLASE"/>
    <property type="match status" value="1"/>
</dbReference>
<name>X1EB25_9ZZZZ</name>
<protein>
    <recommendedName>
        <fullName evidence="4">Aromatic amino acid beta-eliminating lyase/threonine aldolase domain-containing protein</fullName>
    </recommendedName>
</protein>
<evidence type="ECO:0000256" key="1">
    <source>
        <dbReference type="ARBA" id="ARBA00001933"/>
    </source>
</evidence>
<dbReference type="PANTHER" id="PTHR48097">
    <property type="entry name" value="L-THREONINE ALDOLASE-RELATED"/>
    <property type="match status" value="1"/>
</dbReference>
<organism evidence="5">
    <name type="scientific">marine sediment metagenome</name>
    <dbReference type="NCBI Taxonomy" id="412755"/>
    <lineage>
        <taxon>unclassified sequences</taxon>
        <taxon>metagenomes</taxon>
        <taxon>ecological metagenomes</taxon>
    </lineage>
</organism>
<evidence type="ECO:0000259" key="4">
    <source>
        <dbReference type="Pfam" id="PF01212"/>
    </source>
</evidence>
<keyword evidence="3" id="KW-0663">Pyridoxal phosphate</keyword>
<proteinExistence type="inferred from homology"/>
<dbReference type="GO" id="GO:0016829">
    <property type="term" value="F:lyase activity"/>
    <property type="evidence" value="ECO:0007669"/>
    <property type="project" value="InterPro"/>
</dbReference>
<dbReference type="EMBL" id="BART01038121">
    <property type="protein sequence ID" value="GAH14354.1"/>
    <property type="molecule type" value="Genomic_DNA"/>
</dbReference>
<evidence type="ECO:0000256" key="3">
    <source>
        <dbReference type="ARBA" id="ARBA00022898"/>
    </source>
</evidence>
<dbReference type="InterPro" id="IPR015424">
    <property type="entry name" value="PyrdxlP-dep_Trfase"/>
</dbReference>
<reference evidence="5" key="1">
    <citation type="journal article" date="2014" name="Front. Microbiol.">
        <title>High frequency of phylogenetically diverse reductive dehalogenase-homologous genes in deep subseafloor sedimentary metagenomes.</title>
        <authorList>
            <person name="Kawai M."/>
            <person name="Futagami T."/>
            <person name="Toyoda A."/>
            <person name="Takaki Y."/>
            <person name="Nishi S."/>
            <person name="Hori S."/>
            <person name="Arai W."/>
            <person name="Tsubouchi T."/>
            <person name="Morono Y."/>
            <person name="Uchiyama I."/>
            <person name="Ito T."/>
            <person name="Fujiyama A."/>
            <person name="Inagaki F."/>
            <person name="Takami H."/>
        </authorList>
    </citation>
    <scope>NUCLEOTIDE SEQUENCE</scope>
    <source>
        <strain evidence="5">Expedition CK06-06</strain>
    </source>
</reference>
<gene>
    <name evidence="5" type="ORF">S01H4_63409</name>
</gene>
<feature type="non-terminal residue" evidence="5">
    <location>
        <position position="1"/>
    </location>
</feature>
<comment type="similarity">
    <text evidence="2">Belongs to the threonine aldolase family.</text>
</comment>
<comment type="cofactor">
    <cofactor evidence="1">
        <name>pyridoxal 5'-phosphate</name>
        <dbReference type="ChEBI" id="CHEBI:597326"/>
    </cofactor>
</comment>
<dbReference type="SUPFAM" id="SSF53383">
    <property type="entry name" value="PLP-dependent transferases"/>
    <property type="match status" value="1"/>
</dbReference>
<dbReference type="Pfam" id="PF01212">
    <property type="entry name" value="Beta_elim_lyase"/>
    <property type="match status" value="1"/>
</dbReference>
<accession>X1EB25</accession>
<feature type="domain" description="Aromatic amino acid beta-eliminating lyase/threonine aldolase" evidence="4">
    <location>
        <begin position="3"/>
        <end position="136"/>
    </location>
</feature>
<evidence type="ECO:0000313" key="5">
    <source>
        <dbReference type="EMBL" id="GAH14354.1"/>
    </source>
</evidence>
<dbReference type="AlphaFoldDB" id="X1EB25"/>
<dbReference type="InterPro" id="IPR015421">
    <property type="entry name" value="PyrdxlP-dep_Trfase_major"/>
</dbReference>
<sequence>EVSHLNVHECCGPEKFTGCKLITIPTNDGKLTVNQLKPYVIGFGNPHMAQPKVISLTQPTEFGTVYTSKEIRELSNFAHKNRMLIHMDGARLCNGAANLNLGMKDITGDVGVDVLSFGGTKNGMMFGEAVVFFNKK</sequence>
<comment type="caution">
    <text evidence="5">The sequence shown here is derived from an EMBL/GenBank/DDBJ whole genome shotgun (WGS) entry which is preliminary data.</text>
</comment>
<evidence type="ECO:0000256" key="2">
    <source>
        <dbReference type="ARBA" id="ARBA00006966"/>
    </source>
</evidence>
<dbReference type="Gene3D" id="3.40.640.10">
    <property type="entry name" value="Type I PLP-dependent aspartate aminotransferase-like (Major domain)"/>
    <property type="match status" value="1"/>
</dbReference>